<accession>A0A1T4L346</accession>
<dbReference type="AlphaFoldDB" id="A0A1T4L346"/>
<sequence length="188" mass="20658">MSIFKAFTLIGSLLLLFTLGGCASKKRATQQDTAAMNTTEINAHQMPIGFGGRGAQQLAPIVIYKTRSNYNKMVPVMLGADGAIVSYPSRGDLGSGDRYFYPIELTDGYLWDRRGVGLTTAFLSLSYEEYSAFPADPTAAELQNYIMDRSPFTFLAVCDRSQLKEITPEELNRYIASGMPGANILIKE</sequence>
<name>A0A1T4L346_9PORP</name>
<keyword evidence="2" id="KW-1185">Reference proteome</keyword>
<organism evidence="1 2">
    <name type="scientific">Porphyromonas circumdentaria</name>
    <dbReference type="NCBI Taxonomy" id="29524"/>
    <lineage>
        <taxon>Bacteria</taxon>
        <taxon>Pseudomonadati</taxon>
        <taxon>Bacteroidota</taxon>
        <taxon>Bacteroidia</taxon>
        <taxon>Bacteroidales</taxon>
        <taxon>Porphyromonadaceae</taxon>
        <taxon>Porphyromonas</taxon>
    </lineage>
</organism>
<protein>
    <recommendedName>
        <fullName evidence="3">Lipoprotein</fullName>
    </recommendedName>
</protein>
<evidence type="ECO:0000313" key="1">
    <source>
        <dbReference type="EMBL" id="SJZ48957.1"/>
    </source>
</evidence>
<dbReference type="PROSITE" id="PS51257">
    <property type="entry name" value="PROKAR_LIPOPROTEIN"/>
    <property type="match status" value="1"/>
</dbReference>
<dbReference type="OrthoDB" id="1099608at2"/>
<dbReference type="Proteomes" id="UP000190121">
    <property type="component" value="Unassembled WGS sequence"/>
</dbReference>
<reference evidence="2" key="1">
    <citation type="submission" date="2017-02" db="EMBL/GenBank/DDBJ databases">
        <authorList>
            <person name="Varghese N."/>
            <person name="Submissions S."/>
        </authorList>
    </citation>
    <scope>NUCLEOTIDE SEQUENCE [LARGE SCALE GENOMIC DNA]</scope>
    <source>
        <strain evidence="2">ATCC 51356</strain>
    </source>
</reference>
<gene>
    <name evidence="1" type="ORF">SAMN02745171_00283</name>
</gene>
<dbReference type="RefSeq" id="WP_078736249.1">
    <property type="nucleotide sequence ID" value="NZ_FUXE01000002.1"/>
</dbReference>
<evidence type="ECO:0008006" key="3">
    <source>
        <dbReference type="Google" id="ProtNLM"/>
    </source>
</evidence>
<evidence type="ECO:0000313" key="2">
    <source>
        <dbReference type="Proteomes" id="UP000190121"/>
    </source>
</evidence>
<dbReference type="EMBL" id="FUXE01000002">
    <property type="protein sequence ID" value="SJZ48957.1"/>
    <property type="molecule type" value="Genomic_DNA"/>
</dbReference>
<proteinExistence type="predicted"/>
<dbReference type="STRING" id="29524.SAMN02745171_00283"/>